<dbReference type="Gene3D" id="3.40.30.10">
    <property type="entry name" value="Glutaredoxin"/>
    <property type="match status" value="1"/>
</dbReference>
<accession>A0A1B8HAF7</accession>
<evidence type="ECO:0008006" key="3">
    <source>
        <dbReference type="Google" id="ProtNLM"/>
    </source>
</evidence>
<dbReference type="Proteomes" id="UP000092247">
    <property type="component" value="Unassembled WGS sequence"/>
</dbReference>
<evidence type="ECO:0000313" key="2">
    <source>
        <dbReference type="Proteomes" id="UP000092247"/>
    </source>
</evidence>
<name>A0A1B8HAF7_9GAMM</name>
<dbReference type="STRING" id="368603.AYY16_11335"/>
<proteinExistence type="predicted"/>
<dbReference type="SUPFAM" id="SSF52833">
    <property type="entry name" value="Thioredoxin-like"/>
    <property type="match status" value="1"/>
</dbReference>
<protein>
    <recommendedName>
        <fullName evidence="3">DsbA family protein</fullName>
    </recommendedName>
</protein>
<dbReference type="CDD" id="cd03025">
    <property type="entry name" value="DsbA_FrnE_like"/>
    <property type="match status" value="1"/>
</dbReference>
<evidence type="ECO:0000313" key="1">
    <source>
        <dbReference type="EMBL" id="OBU06053.1"/>
    </source>
</evidence>
<dbReference type="InterPro" id="IPR036249">
    <property type="entry name" value="Thioredoxin-like_sf"/>
</dbReference>
<dbReference type="RefSeq" id="WP_067424417.1">
    <property type="nucleotide sequence ID" value="NZ_LZEX01000023.1"/>
</dbReference>
<dbReference type="EMBL" id="LZEX01000023">
    <property type="protein sequence ID" value="OBU06053.1"/>
    <property type="molecule type" value="Genomic_DNA"/>
</dbReference>
<sequence>MSVKNTSVKNTSVKTLHYIYDPLCGWCYGIAPFIQAAHAQGVKIVLHGGGMITGSQRRPVDDGLREMILSHNQRITQLTGQPFTDAYHALLKNTEWVMDSVPPIAAILSAQSQSGKGIEMLDACQKAYYQDGLPLTKETLRKLAADLSIDDIQFDQTEQHINESRQLFVHQPAGGFPTLLLEENGVFQHIPNQAVLGGKSHWDKLIAQLKPAA</sequence>
<comment type="caution">
    <text evidence="1">The sequence shown here is derived from an EMBL/GenBank/DDBJ whole genome shotgun (WGS) entry which is preliminary data.</text>
</comment>
<gene>
    <name evidence="1" type="ORF">AYY17_06980</name>
</gene>
<organism evidence="1 2">
    <name type="scientific">Morganella psychrotolerans</name>
    <dbReference type="NCBI Taxonomy" id="368603"/>
    <lineage>
        <taxon>Bacteria</taxon>
        <taxon>Pseudomonadati</taxon>
        <taxon>Pseudomonadota</taxon>
        <taxon>Gammaproteobacteria</taxon>
        <taxon>Enterobacterales</taxon>
        <taxon>Morganellaceae</taxon>
        <taxon>Morganella</taxon>
    </lineage>
</organism>
<dbReference type="AlphaFoldDB" id="A0A1B8HAF7"/>
<reference evidence="1 2" key="1">
    <citation type="submission" date="2016-06" db="EMBL/GenBank/DDBJ databases">
        <authorList>
            <person name="Kjaerup R.B."/>
            <person name="Dalgaard T.S."/>
            <person name="Juul-Madsen H.R."/>
        </authorList>
    </citation>
    <scope>NUCLEOTIDE SEQUENCE [LARGE SCALE GENOMIC DNA]</scope>
    <source>
        <strain evidence="1 2">GCSL-Mp3</strain>
    </source>
</reference>